<keyword evidence="3" id="KW-0804">Transcription</keyword>
<protein>
    <submittedName>
        <fullName evidence="5">HTH-type transcriptional regulator LutR</fullName>
    </submittedName>
</protein>
<keyword evidence="2" id="KW-0238">DNA-binding</keyword>
<keyword evidence="1" id="KW-0805">Transcription regulation</keyword>
<dbReference type="GO" id="GO:0003677">
    <property type="term" value="F:DNA binding"/>
    <property type="evidence" value="ECO:0007669"/>
    <property type="project" value="UniProtKB-KW"/>
</dbReference>
<dbReference type="Gene3D" id="1.10.10.10">
    <property type="entry name" value="Winged helix-like DNA-binding domain superfamily/Winged helix DNA-binding domain"/>
    <property type="match status" value="1"/>
</dbReference>
<dbReference type="PROSITE" id="PS50949">
    <property type="entry name" value="HTH_GNTR"/>
    <property type="match status" value="1"/>
</dbReference>
<dbReference type="InterPro" id="IPR000524">
    <property type="entry name" value="Tscrpt_reg_HTH_GntR"/>
</dbReference>
<dbReference type="SUPFAM" id="SSF46785">
    <property type="entry name" value="Winged helix' DNA-binding domain"/>
    <property type="match status" value="1"/>
</dbReference>
<organism evidence="5 6">
    <name type="scientific">Anatilimnocola aggregata</name>
    <dbReference type="NCBI Taxonomy" id="2528021"/>
    <lineage>
        <taxon>Bacteria</taxon>
        <taxon>Pseudomonadati</taxon>
        <taxon>Planctomycetota</taxon>
        <taxon>Planctomycetia</taxon>
        <taxon>Pirellulales</taxon>
        <taxon>Pirellulaceae</taxon>
        <taxon>Anatilimnocola</taxon>
    </lineage>
</organism>
<dbReference type="SMART" id="SM00345">
    <property type="entry name" value="HTH_GNTR"/>
    <property type="match status" value="1"/>
</dbReference>
<dbReference type="PANTHER" id="PTHR43537">
    <property type="entry name" value="TRANSCRIPTIONAL REGULATOR, GNTR FAMILY"/>
    <property type="match status" value="1"/>
</dbReference>
<evidence type="ECO:0000256" key="3">
    <source>
        <dbReference type="ARBA" id="ARBA00023163"/>
    </source>
</evidence>
<accession>A0A517Y954</accession>
<gene>
    <name evidence="5" type="primary">lutR_3</name>
    <name evidence="5" type="ORF">ETAA8_18450</name>
</gene>
<dbReference type="RefSeq" id="WP_145087592.1">
    <property type="nucleotide sequence ID" value="NZ_CP036274.1"/>
</dbReference>
<dbReference type="InterPro" id="IPR011711">
    <property type="entry name" value="GntR_C"/>
</dbReference>
<dbReference type="InterPro" id="IPR036390">
    <property type="entry name" value="WH_DNA-bd_sf"/>
</dbReference>
<name>A0A517Y954_9BACT</name>
<dbReference type="PANTHER" id="PTHR43537:SF5">
    <property type="entry name" value="UXU OPERON TRANSCRIPTIONAL REGULATOR"/>
    <property type="match status" value="1"/>
</dbReference>
<dbReference type="InterPro" id="IPR008920">
    <property type="entry name" value="TF_FadR/GntR_C"/>
</dbReference>
<dbReference type="EMBL" id="CP036274">
    <property type="protein sequence ID" value="QDU26764.1"/>
    <property type="molecule type" value="Genomic_DNA"/>
</dbReference>
<dbReference type="OrthoDB" id="9808770at2"/>
<dbReference type="Proteomes" id="UP000315017">
    <property type="component" value="Chromosome"/>
</dbReference>
<dbReference type="InterPro" id="IPR036388">
    <property type="entry name" value="WH-like_DNA-bd_sf"/>
</dbReference>
<proteinExistence type="predicted"/>
<dbReference type="AlphaFoldDB" id="A0A517Y954"/>
<dbReference type="SMART" id="SM00895">
    <property type="entry name" value="FCD"/>
    <property type="match status" value="1"/>
</dbReference>
<evidence type="ECO:0000313" key="5">
    <source>
        <dbReference type="EMBL" id="QDU26764.1"/>
    </source>
</evidence>
<evidence type="ECO:0000256" key="1">
    <source>
        <dbReference type="ARBA" id="ARBA00023015"/>
    </source>
</evidence>
<keyword evidence="6" id="KW-1185">Reference proteome</keyword>
<sequence>MPAILEPQNKSATDVWLRVVDRAEELRLQPGDQLPSVRELASHLGLNPNVVRSAILCAQTNGAVRVVPRVGVYLETSPVNARFTVDETIPGVESTLRSGLSREHVNVLHVLEARRVIEVELIGLAAERRRLEDLLPARRLLDTMLQMPSETSRQEYVALDFRFHAELARLGGNDVLASMQRTLTDLLAGHFAGTPGSLDRRIDSERLHIEIYSAVVAGDALKARQAMHEHLSNVYQYLIGFIQHPPEPRAAKQP</sequence>
<evidence type="ECO:0000259" key="4">
    <source>
        <dbReference type="PROSITE" id="PS50949"/>
    </source>
</evidence>
<dbReference type="KEGG" id="aagg:ETAA8_18450"/>
<dbReference type="Pfam" id="PF00392">
    <property type="entry name" value="GntR"/>
    <property type="match status" value="1"/>
</dbReference>
<reference evidence="5 6" key="1">
    <citation type="submission" date="2019-02" db="EMBL/GenBank/DDBJ databases">
        <title>Deep-cultivation of Planctomycetes and their phenomic and genomic characterization uncovers novel biology.</title>
        <authorList>
            <person name="Wiegand S."/>
            <person name="Jogler M."/>
            <person name="Boedeker C."/>
            <person name="Pinto D."/>
            <person name="Vollmers J."/>
            <person name="Rivas-Marin E."/>
            <person name="Kohn T."/>
            <person name="Peeters S.H."/>
            <person name="Heuer A."/>
            <person name="Rast P."/>
            <person name="Oberbeckmann S."/>
            <person name="Bunk B."/>
            <person name="Jeske O."/>
            <person name="Meyerdierks A."/>
            <person name="Storesund J.E."/>
            <person name="Kallscheuer N."/>
            <person name="Luecker S."/>
            <person name="Lage O.M."/>
            <person name="Pohl T."/>
            <person name="Merkel B.J."/>
            <person name="Hornburger P."/>
            <person name="Mueller R.-W."/>
            <person name="Bruemmer F."/>
            <person name="Labrenz M."/>
            <person name="Spormann A.M."/>
            <person name="Op den Camp H."/>
            <person name="Overmann J."/>
            <person name="Amann R."/>
            <person name="Jetten M.S.M."/>
            <person name="Mascher T."/>
            <person name="Medema M.H."/>
            <person name="Devos D.P."/>
            <person name="Kaster A.-K."/>
            <person name="Ovreas L."/>
            <person name="Rohde M."/>
            <person name="Galperin M.Y."/>
            <person name="Jogler C."/>
        </authorList>
    </citation>
    <scope>NUCLEOTIDE SEQUENCE [LARGE SCALE GENOMIC DNA]</scope>
    <source>
        <strain evidence="5 6">ETA_A8</strain>
    </source>
</reference>
<evidence type="ECO:0000256" key="2">
    <source>
        <dbReference type="ARBA" id="ARBA00023125"/>
    </source>
</evidence>
<dbReference type="GO" id="GO:0003700">
    <property type="term" value="F:DNA-binding transcription factor activity"/>
    <property type="evidence" value="ECO:0007669"/>
    <property type="project" value="InterPro"/>
</dbReference>
<dbReference type="Gene3D" id="1.20.120.530">
    <property type="entry name" value="GntR ligand-binding domain-like"/>
    <property type="match status" value="1"/>
</dbReference>
<dbReference type="SUPFAM" id="SSF48008">
    <property type="entry name" value="GntR ligand-binding domain-like"/>
    <property type="match status" value="1"/>
</dbReference>
<evidence type="ECO:0000313" key="6">
    <source>
        <dbReference type="Proteomes" id="UP000315017"/>
    </source>
</evidence>
<feature type="domain" description="HTH gntR-type" evidence="4">
    <location>
        <begin position="9"/>
        <end position="77"/>
    </location>
</feature>
<dbReference type="Pfam" id="PF07729">
    <property type="entry name" value="FCD"/>
    <property type="match status" value="1"/>
</dbReference>